<reference evidence="1" key="1">
    <citation type="submission" date="2022-04" db="EMBL/GenBank/DDBJ databases">
        <title>Genome of the entomopathogenic fungus Entomophthora muscae.</title>
        <authorList>
            <person name="Elya C."/>
            <person name="Lovett B.R."/>
            <person name="Lee E."/>
            <person name="Macias A.M."/>
            <person name="Hajek A.E."/>
            <person name="De Bivort B.L."/>
            <person name="Kasson M.T."/>
            <person name="De Fine Licht H.H."/>
            <person name="Stajich J.E."/>
        </authorList>
    </citation>
    <scope>NUCLEOTIDE SEQUENCE</scope>
    <source>
        <strain evidence="1">Berkeley</strain>
    </source>
</reference>
<evidence type="ECO:0000313" key="1">
    <source>
        <dbReference type="EMBL" id="KAJ9050036.1"/>
    </source>
</evidence>
<sequence>MEKHAILKDRLYYGQVSLLERIKWLTSQAADGAPKYFRSLLPSLEWLPKYNRRWLVGDLIAGLTMGLMVVPQSLAYAKLANLPVVYGLYASFMGTIVYSFTGTCREIAVGPAAVLSLLVGSVTSKVGQGHGDVPVAHIAVAINLAGGVVMLVLGVLQLGILLDLIPNPVIMGFTTGSAFVIISTQAASLLGVPNVGSSGKTVEVMKAFVSNAPHLNCIDLVFGLCSLLLILCLNCLSKRLGGRFRGLKIASNAVSVVLFTTIAFFLRDTGIKLKVVQDVPEGFGGAGIPPLDTKLYKDILFEILPVILVGVLEHVSIAKAFARKSGYAVSSSQELVALGLGNVASSFVGGYPATGSFSRTAVNSQSGVRTPLGGLWVGGVVILALWVLTPAFYYIPNATLSAIIVSSAASLVASPSTVVDLWRVQPVDCMIFLSASLITFFCGAELGIGISIGMAFVCLLYQLARPQFYHLARVNDRPDIFIDMAHPGYETESPLPGVIIFRPQESLIFPNVDYIRSKVLDCVLEATTTTAIPDVSLWSDDLQLRGEKLRLERAQKMDMSPPNQDHIPLLRAIVFDLSSVNLIDSSGLQGLFNLRDMLMRYVGTSQDSDFEMDLISLPPLKYTLSLPTPRCYDSLNSPK</sequence>
<dbReference type="EMBL" id="QTSX02007179">
    <property type="protein sequence ID" value="KAJ9050036.1"/>
    <property type="molecule type" value="Genomic_DNA"/>
</dbReference>
<evidence type="ECO:0000313" key="2">
    <source>
        <dbReference type="Proteomes" id="UP001165960"/>
    </source>
</evidence>
<comment type="caution">
    <text evidence="1">The sequence shown here is derived from an EMBL/GenBank/DDBJ whole genome shotgun (WGS) entry which is preliminary data.</text>
</comment>
<keyword evidence="2" id="KW-1185">Reference proteome</keyword>
<organism evidence="1 2">
    <name type="scientific">Entomophthora muscae</name>
    <dbReference type="NCBI Taxonomy" id="34485"/>
    <lineage>
        <taxon>Eukaryota</taxon>
        <taxon>Fungi</taxon>
        <taxon>Fungi incertae sedis</taxon>
        <taxon>Zoopagomycota</taxon>
        <taxon>Entomophthoromycotina</taxon>
        <taxon>Entomophthoromycetes</taxon>
        <taxon>Entomophthorales</taxon>
        <taxon>Entomophthoraceae</taxon>
        <taxon>Entomophthora</taxon>
    </lineage>
</organism>
<protein>
    <submittedName>
        <fullName evidence="1">Uncharacterized protein</fullName>
    </submittedName>
</protein>
<gene>
    <name evidence="1" type="ORF">DSO57_1018318</name>
</gene>
<name>A0ACC2RJ40_9FUNG</name>
<proteinExistence type="predicted"/>
<accession>A0ACC2RJ40</accession>
<dbReference type="Proteomes" id="UP001165960">
    <property type="component" value="Unassembled WGS sequence"/>
</dbReference>